<sequence length="282" mass="32184">MAVRQIQVLGLCRWSYPSQPGAFKWDGETFDDLLTQIYDPDRLAMRLLFLEHVWLPSVRSQIDKDFEIVMLMGNDLPVGPEVEALIKDIPQIKPVYMPTGRNHREVCNEVMIAHRDPDAKVIAEFRLDDDDAVASEFVAMARSEFLKFRPMFYDATRVALDFTSGFVLDAGEDVTVTPVDARCWVPGTVQYCRPHNPHSLLDIPHLDIWKRMPVMSDGRVPMFVRGSHADNDSNLQRRLRESDGTRASDEEISTILQVRFGIDMPMLRSAWKKHQAGLAGRS</sequence>
<evidence type="ECO:0008006" key="3">
    <source>
        <dbReference type="Google" id="ProtNLM"/>
    </source>
</evidence>
<dbReference type="InterPro" id="IPR021466">
    <property type="entry name" value="Put_rhamnosyl_transferase"/>
</dbReference>
<accession>A0ABX0VYN0</accession>
<proteinExistence type="predicted"/>
<evidence type="ECO:0000313" key="2">
    <source>
        <dbReference type="Proteomes" id="UP000709466"/>
    </source>
</evidence>
<organism evidence="1 2">
    <name type="scientific">Marivivens donghaensis</name>
    <dbReference type="NCBI Taxonomy" id="1699413"/>
    <lineage>
        <taxon>Bacteria</taxon>
        <taxon>Pseudomonadati</taxon>
        <taxon>Pseudomonadota</taxon>
        <taxon>Alphaproteobacteria</taxon>
        <taxon>Rhodobacterales</taxon>
        <taxon>Paracoccaceae</taxon>
        <taxon>Marivivens group</taxon>
        <taxon>Marivivens</taxon>
    </lineage>
</organism>
<dbReference type="Pfam" id="PF11316">
    <property type="entry name" value="Rhamno_transf"/>
    <property type="match status" value="1"/>
</dbReference>
<reference evidence="1 2" key="1">
    <citation type="submission" date="2020-03" db="EMBL/GenBank/DDBJ databases">
        <title>Bacterial isolates of synthetic phycosphere.</title>
        <authorList>
            <person name="Fu H."/>
            <person name="Moran M.A."/>
        </authorList>
    </citation>
    <scope>NUCLEOTIDE SEQUENCE [LARGE SCALE GENOMIC DNA]</scope>
    <source>
        <strain evidence="1 2">HF1</strain>
    </source>
</reference>
<protein>
    <recommendedName>
        <fullName evidence="3">Rhamnosyl transferase</fullName>
    </recommendedName>
</protein>
<dbReference type="RefSeq" id="WP_167636877.1">
    <property type="nucleotide sequence ID" value="NZ_JAATOP010000002.1"/>
</dbReference>
<gene>
    <name evidence="1" type="ORF">HCZ30_04825</name>
</gene>
<dbReference type="Proteomes" id="UP000709466">
    <property type="component" value="Unassembled WGS sequence"/>
</dbReference>
<name>A0ABX0VYN0_9RHOB</name>
<comment type="caution">
    <text evidence="1">The sequence shown here is derived from an EMBL/GenBank/DDBJ whole genome shotgun (WGS) entry which is preliminary data.</text>
</comment>
<dbReference type="EMBL" id="JAATOP010000002">
    <property type="protein sequence ID" value="NIY71757.1"/>
    <property type="molecule type" value="Genomic_DNA"/>
</dbReference>
<evidence type="ECO:0000313" key="1">
    <source>
        <dbReference type="EMBL" id="NIY71757.1"/>
    </source>
</evidence>
<keyword evidence="2" id="KW-1185">Reference proteome</keyword>